<dbReference type="InterPro" id="IPR000182">
    <property type="entry name" value="GNAT_dom"/>
</dbReference>
<dbReference type="PROSITE" id="PS51186">
    <property type="entry name" value="GNAT"/>
    <property type="match status" value="1"/>
</dbReference>
<dbReference type="RefSeq" id="WP_174139263.1">
    <property type="nucleotide sequence ID" value="NZ_JABUFE010000010.1"/>
</dbReference>
<protein>
    <submittedName>
        <fullName evidence="2">GNAT family N-acetyltransferase</fullName>
    </submittedName>
</protein>
<evidence type="ECO:0000313" key="3">
    <source>
        <dbReference type="Proteomes" id="UP000777935"/>
    </source>
</evidence>
<dbReference type="PANTHER" id="PTHR43441:SF2">
    <property type="entry name" value="FAMILY ACETYLTRANSFERASE, PUTATIVE (AFU_ORTHOLOGUE AFUA_7G00850)-RELATED"/>
    <property type="match status" value="1"/>
</dbReference>
<dbReference type="PANTHER" id="PTHR43441">
    <property type="entry name" value="RIBOSOMAL-PROTEIN-SERINE ACETYLTRANSFERASE"/>
    <property type="match status" value="1"/>
</dbReference>
<dbReference type="InterPro" id="IPR051908">
    <property type="entry name" value="Ribosomal_N-acetyltransferase"/>
</dbReference>
<dbReference type="Gene3D" id="3.40.630.30">
    <property type="match status" value="1"/>
</dbReference>
<sequence>MTSNLTNWQPPILPNAQHLEGQYVRLEYLSAQDHATNLFNNFKGHDDVWLYLPDEPFREFEPFQQHIASLNNTPEQHYFYAIFDKETQKWGGFASYWTIQPDAGSIELGYISLSPTLQRTRAATEAFYLIMKWAFEAGYRRFEWKCDSRNMPSRRAAQRLGLSYEGIFRQASVVKGQNRDTAWFAAIDKEWSQLNAAFEQWLSPANFTFDGRQLVRLSSLTAPVLVATDPILIS</sequence>
<evidence type="ECO:0000313" key="2">
    <source>
        <dbReference type="EMBL" id="NSX56108.1"/>
    </source>
</evidence>
<dbReference type="InterPro" id="IPR016181">
    <property type="entry name" value="Acyl_CoA_acyltransferase"/>
</dbReference>
<reference evidence="2 3" key="1">
    <citation type="submission" date="2020-06" db="EMBL/GenBank/DDBJ databases">
        <title>Sulfitobacter algicola sp. nov., isolated from green algae.</title>
        <authorList>
            <person name="Wang C."/>
        </authorList>
    </citation>
    <scope>NUCLEOTIDE SEQUENCE [LARGE SCALE GENOMIC DNA]</scope>
    <source>
        <strain evidence="2 3">1151</strain>
    </source>
</reference>
<dbReference type="SUPFAM" id="SSF55729">
    <property type="entry name" value="Acyl-CoA N-acyltransferases (Nat)"/>
    <property type="match status" value="1"/>
</dbReference>
<dbReference type="Proteomes" id="UP000777935">
    <property type="component" value="Unassembled WGS sequence"/>
</dbReference>
<dbReference type="Pfam" id="PF13302">
    <property type="entry name" value="Acetyltransf_3"/>
    <property type="match status" value="1"/>
</dbReference>
<dbReference type="EMBL" id="JABUFE010000010">
    <property type="protein sequence ID" value="NSX56108.1"/>
    <property type="molecule type" value="Genomic_DNA"/>
</dbReference>
<gene>
    <name evidence="2" type="ORF">HRQ87_15040</name>
</gene>
<organism evidence="2 3">
    <name type="scientific">Parasulfitobacter algicola</name>
    <dbReference type="NCBI Taxonomy" id="2614809"/>
    <lineage>
        <taxon>Bacteria</taxon>
        <taxon>Pseudomonadati</taxon>
        <taxon>Pseudomonadota</taxon>
        <taxon>Alphaproteobacteria</taxon>
        <taxon>Rhodobacterales</taxon>
        <taxon>Roseobacteraceae</taxon>
        <taxon>Parasulfitobacter</taxon>
    </lineage>
</organism>
<feature type="domain" description="N-acetyltransferase" evidence="1">
    <location>
        <begin position="26"/>
        <end position="180"/>
    </location>
</feature>
<proteinExistence type="predicted"/>
<accession>A0ABX2J075</accession>
<evidence type="ECO:0000259" key="1">
    <source>
        <dbReference type="PROSITE" id="PS51186"/>
    </source>
</evidence>
<name>A0ABX2J075_9RHOB</name>
<comment type="caution">
    <text evidence="2">The sequence shown here is derived from an EMBL/GenBank/DDBJ whole genome shotgun (WGS) entry which is preliminary data.</text>
</comment>
<keyword evidence="3" id="KW-1185">Reference proteome</keyword>